<dbReference type="PANTHER" id="PTHR10344">
    <property type="entry name" value="THYMIDYLATE KINASE"/>
    <property type="match status" value="1"/>
</dbReference>
<evidence type="ECO:0000256" key="4">
    <source>
        <dbReference type="ARBA" id="ARBA00022679"/>
    </source>
</evidence>
<evidence type="ECO:0000256" key="5">
    <source>
        <dbReference type="ARBA" id="ARBA00022727"/>
    </source>
</evidence>
<organism evidence="13 14">
    <name type="scientific">Anaerostipes rhamnosivorans</name>
    <dbReference type="NCBI Taxonomy" id="1229621"/>
    <lineage>
        <taxon>Bacteria</taxon>
        <taxon>Bacillati</taxon>
        <taxon>Bacillota</taxon>
        <taxon>Clostridia</taxon>
        <taxon>Lachnospirales</taxon>
        <taxon>Lachnospiraceae</taxon>
        <taxon>Anaerostipes</taxon>
    </lineage>
</organism>
<keyword evidence="5 11" id="KW-0545">Nucleotide biosynthesis</keyword>
<evidence type="ECO:0000256" key="6">
    <source>
        <dbReference type="ARBA" id="ARBA00022741"/>
    </source>
</evidence>
<accession>A0A4P8I7V9</accession>
<dbReference type="InterPro" id="IPR039430">
    <property type="entry name" value="Thymidylate_kin-like_dom"/>
</dbReference>
<dbReference type="PROSITE" id="PS01331">
    <property type="entry name" value="THYMIDYLATE_KINASE"/>
    <property type="match status" value="1"/>
</dbReference>
<comment type="function">
    <text evidence="10 11">Phosphorylation of dTMP to form dTDP in both de novo and salvage pathways of dTTP synthesis.</text>
</comment>
<evidence type="ECO:0000256" key="8">
    <source>
        <dbReference type="ARBA" id="ARBA00022840"/>
    </source>
</evidence>
<keyword evidence="14" id="KW-1185">Reference proteome</keyword>
<feature type="binding site" evidence="11">
    <location>
        <begin position="14"/>
        <end position="21"/>
    </location>
    <ligand>
        <name>ATP</name>
        <dbReference type="ChEBI" id="CHEBI:30616"/>
    </ligand>
</feature>
<sequence length="220" mass="24714">MKGFDMGIFITMEGPDGAGKSTQIDLLRGYLLERGYDIIVCREPGGTVISEAIREVILNKDYKNMGHMTELLLYAAARAQLVEEVIQPALEEGKVVICDRFIESSAVYQGIARGMGIDLVYEINQFAVGSTMPDITILLDIDAETGIGRKKKQAELDRMESEKLEFHKKVVEGYRLLAERDKNRMVKIDGRNSIEEIHRQIKGAVNNTLLRDGRGCDEEF</sequence>
<dbReference type="NCBIfam" id="TIGR00041">
    <property type="entry name" value="DTMP_kinase"/>
    <property type="match status" value="1"/>
</dbReference>
<keyword evidence="8 11" id="KW-0067">ATP-binding</keyword>
<dbReference type="KEGG" id="arf:AR1Y2_0084"/>
<proteinExistence type="inferred from homology"/>
<dbReference type="SUPFAM" id="SSF52540">
    <property type="entry name" value="P-loop containing nucleoside triphosphate hydrolases"/>
    <property type="match status" value="1"/>
</dbReference>
<keyword evidence="7 11" id="KW-0418">Kinase</keyword>
<evidence type="ECO:0000256" key="10">
    <source>
        <dbReference type="ARBA" id="ARBA00057735"/>
    </source>
</evidence>
<dbReference type="Pfam" id="PF02223">
    <property type="entry name" value="Thymidylate_kin"/>
    <property type="match status" value="1"/>
</dbReference>
<evidence type="ECO:0000256" key="7">
    <source>
        <dbReference type="ARBA" id="ARBA00022777"/>
    </source>
</evidence>
<evidence type="ECO:0000256" key="2">
    <source>
        <dbReference type="ARBA" id="ARBA00012980"/>
    </source>
</evidence>
<name>A0A4P8I7V9_9FIRM</name>
<evidence type="ECO:0000256" key="9">
    <source>
        <dbReference type="ARBA" id="ARBA00048743"/>
    </source>
</evidence>
<dbReference type="GO" id="GO:0005524">
    <property type="term" value="F:ATP binding"/>
    <property type="evidence" value="ECO:0007669"/>
    <property type="project" value="UniProtKB-UniRule"/>
</dbReference>
<dbReference type="OrthoDB" id="9774907at2"/>
<dbReference type="InterPro" id="IPR018094">
    <property type="entry name" value="Thymidylate_kinase"/>
</dbReference>
<dbReference type="FunFam" id="3.40.50.300:FF:000225">
    <property type="entry name" value="Thymidylate kinase"/>
    <property type="match status" value="1"/>
</dbReference>
<dbReference type="AlphaFoldDB" id="A0A4P8I7V9"/>
<dbReference type="EMBL" id="CP040058">
    <property type="protein sequence ID" value="QCP33538.1"/>
    <property type="molecule type" value="Genomic_DNA"/>
</dbReference>
<dbReference type="InterPro" id="IPR027417">
    <property type="entry name" value="P-loop_NTPase"/>
</dbReference>
<evidence type="ECO:0000313" key="13">
    <source>
        <dbReference type="EMBL" id="QCP33538.1"/>
    </source>
</evidence>
<dbReference type="GO" id="GO:0004798">
    <property type="term" value="F:dTMP kinase activity"/>
    <property type="evidence" value="ECO:0007669"/>
    <property type="project" value="UniProtKB-UniRule"/>
</dbReference>
<dbReference type="HAMAP" id="MF_00165">
    <property type="entry name" value="Thymidylate_kinase"/>
    <property type="match status" value="1"/>
</dbReference>
<reference evidence="13 14" key="1">
    <citation type="submission" date="2019-05" db="EMBL/GenBank/DDBJ databases">
        <title>Complete genome sequencing of Anaerostipes rhamnosivorans.</title>
        <authorList>
            <person name="Bui T.P.N."/>
            <person name="de Vos W.M."/>
        </authorList>
    </citation>
    <scope>NUCLEOTIDE SEQUENCE [LARGE SCALE GENOMIC DNA]</scope>
    <source>
        <strain evidence="13 14">1y2</strain>
    </source>
</reference>
<dbReference type="PANTHER" id="PTHR10344:SF4">
    <property type="entry name" value="UMP-CMP KINASE 2, MITOCHONDRIAL"/>
    <property type="match status" value="1"/>
</dbReference>
<evidence type="ECO:0000256" key="3">
    <source>
        <dbReference type="ARBA" id="ARBA00017144"/>
    </source>
</evidence>
<dbReference type="GO" id="GO:0005829">
    <property type="term" value="C:cytosol"/>
    <property type="evidence" value="ECO:0007669"/>
    <property type="project" value="TreeGrafter"/>
</dbReference>
<comment type="catalytic activity">
    <reaction evidence="9 11">
        <text>dTMP + ATP = dTDP + ADP</text>
        <dbReference type="Rhea" id="RHEA:13517"/>
        <dbReference type="ChEBI" id="CHEBI:30616"/>
        <dbReference type="ChEBI" id="CHEBI:58369"/>
        <dbReference type="ChEBI" id="CHEBI:63528"/>
        <dbReference type="ChEBI" id="CHEBI:456216"/>
        <dbReference type="EC" id="2.7.4.9"/>
    </reaction>
</comment>
<evidence type="ECO:0000313" key="14">
    <source>
        <dbReference type="Proteomes" id="UP000298653"/>
    </source>
</evidence>
<evidence type="ECO:0000256" key="1">
    <source>
        <dbReference type="ARBA" id="ARBA00009776"/>
    </source>
</evidence>
<dbReference type="InterPro" id="IPR018095">
    <property type="entry name" value="Thymidylate_kin_CS"/>
</dbReference>
<dbReference type="CDD" id="cd01672">
    <property type="entry name" value="TMPK"/>
    <property type="match status" value="1"/>
</dbReference>
<gene>
    <name evidence="11" type="primary">tmk</name>
    <name evidence="13" type="ORF">AR1Y2_0084</name>
</gene>
<comment type="similarity">
    <text evidence="1 11">Belongs to the thymidylate kinase family.</text>
</comment>
<feature type="domain" description="Thymidylate kinase-like" evidence="12">
    <location>
        <begin position="13"/>
        <end position="201"/>
    </location>
</feature>
<dbReference type="GO" id="GO:0006227">
    <property type="term" value="P:dUDP biosynthetic process"/>
    <property type="evidence" value="ECO:0007669"/>
    <property type="project" value="TreeGrafter"/>
</dbReference>
<protein>
    <recommendedName>
        <fullName evidence="3 11">Thymidylate kinase</fullName>
        <ecNumber evidence="2 11">2.7.4.9</ecNumber>
    </recommendedName>
    <alternativeName>
        <fullName evidence="11">dTMP kinase</fullName>
    </alternativeName>
</protein>
<dbReference type="EC" id="2.7.4.9" evidence="2 11"/>
<evidence type="ECO:0000259" key="12">
    <source>
        <dbReference type="Pfam" id="PF02223"/>
    </source>
</evidence>
<dbReference type="GO" id="GO:0006233">
    <property type="term" value="P:dTDP biosynthetic process"/>
    <property type="evidence" value="ECO:0007669"/>
    <property type="project" value="InterPro"/>
</dbReference>
<evidence type="ECO:0000256" key="11">
    <source>
        <dbReference type="HAMAP-Rule" id="MF_00165"/>
    </source>
</evidence>
<dbReference type="Proteomes" id="UP000298653">
    <property type="component" value="Chromosome"/>
</dbReference>
<dbReference type="Gene3D" id="3.40.50.300">
    <property type="entry name" value="P-loop containing nucleotide triphosphate hydrolases"/>
    <property type="match status" value="1"/>
</dbReference>
<keyword evidence="6 11" id="KW-0547">Nucleotide-binding</keyword>
<keyword evidence="4 11" id="KW-0808">Transferase</keyword>
<dbReference type="GO" id="GO:0006235">
    <property type="term" value="P:dTTP biosynthetic process"/>
    <property type="evidence" value="ECO:0007669"/>
    <property type="project" value="UniProtKB-UniRule"/>
</dbReference>